<feature type="region of interest" description="Disordered" evidence="2">
    <location>
        <begin position="191"/>
        <end position="212"/>
    </location>
</feature>
<evidence type="ECO:0000256" key="1">
    <source>
        <dbReference type="SAM" id="Coils"/>
    </source>
</evidence>
<dbReference type="PROSITE" id="PS51457">
    <property type="entry name" value="BEN"/>
    <property type="match status" value="1"/>
</dbReference>
<evidence type="ECO:0000256" key="2">
    <source>
        <dbReference type="SAM" id="MobiDB-lite"/>
    </source>
</evidence>
<organism evidence="4 5">
    <name type="scientific">Pyrocoelia pectoralis</name>
    <dbReference type="NCBI Taxonomy" id="417401"/>
    <lineage>
        <taxon>Eukaryota</taxon>
        <taxon>Metazoa</taxon>
        <taxon>Ecdysozoa</taxon>
        <taxon>Arthropoda</taxon>
        <taxon>Hexapoda</taxon>
        <taxon>Insecta</taxon>
        <taxon>Pterygota</taxon>
        <taxon>Neoptera</taxon>
        <taxon>Endopterygota</taxon>
        <taxon>Coleoptera</taxon>
        <taxon>Polyphaga</taxon>
        <taxon>Elateriformia</taxon>
        <taxon>Elateroidea</taxon>
        <taxon>Lampyridae</taxon>
        <taxon>Lampyrinae</taxon>
        <taxon>Pyrocoelia</taxon>
    </lineage>
</organism>
<dbReference type="PANTHER" id="PTHR14628">
    <property type="entry name" value="BEN DOMAIN-CONTAINING PROTEIN 5"/>
    <property type="match status" value="1"/>
</dbReference>
<feature type="coiled-coil region" evidence="1">
    <location>
        <begin position="134"/>
        <end position="168"/>
    </location>
</feature>
<evidence type="ECO:0000313" key="4">
    <source>
        <dbReference type="EMBL" id="KAK5640347.1"/>
    </source>
</evidence>
<feature type="compositionally biased region" description="Acidic residues" evidence="2">
    <location>
        <begin position="82"/>
        <end position="91"/>
    </location>
</feature>
<keyword evidence="5" id="KW-1185">Reference proteome</keyword>
<dbReference type="EMBL" id="JAVRBK010000008">
    <property type="protein sequence ID" value="KAK5640347.1"/>
    <property type="molecule type" value="Genomic_DNA"/>
</dbReference>
<keyword evidence="1" id="KW-0175">Coiled coil</keyword>
<accession>A0AAN7V3H8</accession>
<dbReference type="Pfam" id="PF10523">
    <property type="entry name" value="BEN"/>
    <property type="match status" value="1"/>
</dbReference>
<dbReference type="PANTHER" id="PTHR14628:SF1">
    <property type="entry name" value="BEN DOMAIN-CONTAINING PROTEIN 5"/>
    <property type="match status" value="1"/>
</dbReference>
<feature type="compositionally biased region" description="Basic and acidic residues" evidence="2">
    <location>
        <begin position="56"/>
        <end position="66"/>
    </location>
</feature>
<dbReference type="GO" id="GO:0003677">
    <property type="term" value="F:DNA binding"/>
    <property type="evidence" value="ECO:0007669"/>
    <property type="project" value="InterPro"/>
</dbReference>
<sequence length="390" mass="44061">MYALVKFVEDGKLYVADVVDIKKFQEDFVANKKYKVKYSDDHYYKAYIVSVGATPDEARHNGEGKRFRQPTTRYKPDSETSTCDEQDEDLDGVSRDNTGNTHNRTKTKMNLQKAAIANYQVINSNSSRVNMPDSNNHDREIHKLKLTITELKEEIVKLKEKNSEICQLNVNLQNIVIEKFKDLDKALTADASSQGSEGTVKSENETTASARRNGDVHLGRGIWLPAHIFNCIYRKKKDTIFLKELATAVFGDDILMNSSICGMPSNRKKGEAVKPALDPTKLLAIQDILNQRLKERGVSPEEQTKIVTRMDHIINEKIQDLRRPPRSYKKKVPKDDAVIEDETELVLNQDVIIFDLEDVPCTSKAATEETVSFALNDAIISTTAADVHVQ</sequence>
<dbReference type="InterPro" id="IPR040391">
    <property type="entry name" value="BEND5"/>
</dbReference>
<name>A0AAN7V3H8_9COLE</name>
<feature type="compositionally biased region" description="Polar residues" evidence="2">
    <location>
        <begin position="191"/>
        <end position="210"/>
    </location>
</feature>
<feature type="region of interest" description="Disordered" evidence="2">
    <location>
        <begin position="55"/>
        <end position="104"/>
    </location>
</feature>
<reference evidence="4 5" key="1">
    <citation type="journal article" date="2024" name="Insects">
        <title>An Improved Chromosome-Level Genome Assembly of the Firefly Pyrocoelia pectoralis.</title>
        <authorList>
            <person name="Fu X."/>
            <person name="Meyer-Rochow V.B."/>
            <person name="Ballantyne L."/>
            <person name="Zhu X."/>
        </authorList>
    </citation>
    <scope>NUCLEOTIDE SEQUENCE [LARGE SCALE GENOMIC DNA]</scope>
    <source>
        <strain evidence="4">XCY_ONT2</strain>
    </source>
</reference>
<dbReference type="InterPro" id="IPR018379">
    <property type="entry name" value="BEN_domain"/>
</dbReference>
<evidence type="ECO:0000259" key="3">
    <source>
        <dbReference type="PROSITE" id="PS51457"/>
    </source>
</evidence>
<evidence type="ECO:0000313" key="5">
    <source>
        <dbReference type="Proteomes" id="UP001329430"/>
    </source>
</evidence>
<feature type="domain" description="BEN" evidence="3">
    <location>
        <begin position="219"/>
        <end position="325"/>
    </location>
</feature>
<dbReference type="AlphaFoldDB" id="A0AAN7V3H8"/>
<dbReference type="Gene3D" id="1.10.10.2590">
    <property type="entry name" value="BEN domain"/>
    <property type="match status" value="1"/>
</dbReference>
<gene>
    <name evidence="4" type="ORF">RI129_011158</name>
</gene>
<proteinExistence type="predicted"/>
<dbReference type="GO" id="GO:0045892">
    <property type="term" value="P:negative regulation of DNA-templated transcription"/>
    <property type="evidence" value="ECO:0007669"/>
    <property type="project" value="InterPro"/>
</dbReference>
<comment type="caution">
    <text evidence="4">The sequence shown here is derived from an EMBL/GenBank/DDBJ whole genome shotgun (WGS) entry which is preliminary data.</text>
</comment>
<protein>
    <recommendedName>
        <fullName evidence="3">BEN domain-containing protein</fullName>
    </recommendedName>
</protein>
<dbReference type="Proteomes" id="UP001329430">
    <property type="component" value="Chromosome 8"/>
</dbReference>